<sequence>MKAKSLLFGFMVGAAAAGISTLLTAPASGRDTLRCMQQRKENLQNQISELNHKLIQLKDTAITASKEGRKGITAFSSDVTHSIKNWKQEILPHQQELQKELQAIESALQELEKNLNGQKA</sequence>
<organism evidence="3 4">
    <name type="scientific">Cytobacillus mangrovibacter</name>
    <dbReference type="NCBI Taxonomy" id="3299024"/>
    <lineage>
        <taxon>Bacteria</taxon>
        <taxon>Bacillati</taxon>
        <taxon>Bacillota</taxon>
        <taxon>Bacilli</taxon>
        <taxon>Bacillales</taxon>
        <taxon>Bacillaceae</taxon>
        <taxon>Cytobacillus</taxon>
    </lineage>
</organism>
<comment type="caution">
    <text evidence="3">The sequence shown here is derived from an EMBL/GenBank/DDBJ whole genome shotgun (WGS) entry which is preliminary data.</text>
</comment>
<feature type="coiled-coil region" evidence="1">
    <location>
        <begin position="33"/>
        <end position="60"/>
    </location>
</feature>
<dbReference type="PANTHER" id="PTHR35792">
    <property type="entry name" value="GENERAL STRESS PROTEIN"/>
    <property type="match status" value="1"/>
</dbReference>
<reference evidence="3 4" key="1">
    <citation type="submission" date="2024-08" db="EMBL/GenBank/DDBJ databases">
        <title>Two novel Cytobacillus novel species.</title>
        <authorList>
            <person name="Liu G."/>
        </authorList>
    </citation>
    <scope>NUCLEOTIDE SEQUENCE [LARGE SCALE GENOMIC DNA]</scope>
    <source>
        <strain evidence="3 4">FJAT-53684</strain>
    </source>
</reference>
<evidence type="ECO:0000256" key="2">
    <source>
        <dbReference type="SAM" id="SignalP"/>
    </source>
</evidence>
<evidence type="ECO:0000313" key="4">
    <source>
        <dbReference type="Proteomes" id="UP001601058"/>
    </source>
</evidence>
<gene>
    <name evidence="3" type="ORF">ACFYKT_07920</name>
</gene>
<keyword evidence="1" id="KW-0175">Coiled coil</keyword>
<evidence type="ECO:0000256" key="1">
    <source>
        <dbReference type="SAM" id="Coils"/>
    </source>
</evidence>
<keyword evidence="4" id="KW-1185">Reference proteome</keyword>
<name>A0ABW6JWL0_9BACI</name>
<dbReference type="RefSeq" id="WP_389217922.1">
    <property type="nucleotide sequence ID" value="NZ_JBIACJ010000003.1"/>
</dbReference>
<evidence type="ECO:0000313" key="3">
    <source>
        <dbReference type="EMBL" id="MFE8696280.1"/>
    </source>
</evidence>
<dbReference type="InterPro" id="IPR052928">
    <property type="entry name" value="Desiccation-related_membrane"/>
</dbReference>
<keyword evidence="2" id="KW-0732">Signal</keyword>
<feature type="chain" id="PRO_5045301277" evidence="2">
    <location>
        <begin position="18"/>
        <end position="120"/>
    </location>
</feature>
<feature type="signal peptide" evidence="2">
    <location>
        <begin position="1"/>
        <end position="17"/>
    </location>
</feature>
<dbReference type="EMBL" id="JBIACJ010000003">
    <property type="protein sequence ID" value="MFE8696280.1"/>
    <property type="molecule type" value="Genomic_DNA"/>
</dbReference>
<protein>
    <submittedName>
        <fullName evidence="3">YtxH domain-containing protein</fullName>
    </submittedName>
</protein>
<dbReference type="PANTHER" id="PTHR35792:SF3">
    <property type="entry name" value="IG HYPOTHETICAL 17707"/>
    <property type="match status" value="1"/>
</dbReference>
<accession>A0ABW6JWL0</accession>
<proteinExistence type="predicted"/>
<dbReference type="Proteomes" id="UP001601058">
    <property type="component" value="Unassembled WGS sequence"/>
</dbReference>